<dbReference type="EMBL" id="JAOQIO010000086">
    <property type="protein sequence ID" value="MCU6794858.1"/>
    <property type="molecule type" value="Genomic_DNA"/>
</dbReference>
<sequence length="682" mass="80126">MTKNTRLQVAELEKLDIRIPITTGNSLSSYLFEICASLGRGEVFIWKSFHCGSKFTLRQKQIYKLDYDFATIHFERLSELTKCSTEQLQNLTFFPLYHKFFDNPYADYVRAMVMIQKEIVKNYRKYCPLCLNNEKGFNLLWQIKGFRMCLEHKVELQNSCPHCKQTILYHDNVLRLRRCPHSDCRGWLTECSSRITELEVLNEQSQLYHLWSFFLDPKKVLTKRVTTFSMEQSLAIKLLYVAQGFSEIYDRSKQIGISNPIAKSLTSFVRGNRAVKKVTLQLIVTIIRTRQLNIEQFAELEVPLSFVNTIYAEKKNEASGFCLAPWCKEYRKKQSMILIKKRVEPRRANLRYPNYYVCISCFLRYAYRPDNQMWNEVDNRIENVKMVRKLANKGLSKIEISRQLEINFYKVSEIIGYLAFRNLLDPSIENDYKPDVTPGNLAELFEMVQCDITTFPEKRFKKYKERFGWSLTEYSYFYANDTVQRFFLNKQSNLKKPIAKFNAIEKKANQVLQELIRSELRLSYEQTAAALECSESTLRAHGLSNIIEQAKSKQKSLHLHQEEKKLRGKVDHFILNAKDSEPLLLKEVFKTLGHQRDYIKNKYPGLLNYINGKVNTHNEIFQKRAWENKREEVKAAVQEVIKREPLNVTNVAQKVGIERPHVKGYSKIKALINEVIKEYSAV</sequence>
<evidence type="ECO:0000313" key="2">
    <source>
        <dbReference type="EMBL" id="MCU6794858.1"/>
    </source>
</evidence>
<gene>
    <name evidence="2" type="ORF">OB236_22350</name>
</gene>
<feature type="domain" description="TniQ" evidence="1">
    <location>
        <begin position="21"/>
        <end position="156"/>
    </location>
</feature>
<organism evidence="2 3">
    <name type="scientific">Paenibacillus baimaensis</name>
    <dbReference type="NCBI Taxonomy" id="2982185"/>
    <lineage>
        <taxon>Bacteria</taxon>
        <taxon>Bacillati</taxon>
        <taxon>Bacillota</taxon>
        <taxon>Bacilli</taxon>
        <taxon>Bacillales</taxon>
        <taxon>Paenibacillaceae</taxon>
        <taxon>Paenibacillus</taxon>
    </lineage>
</organism>
<evidence type="ECO:0000259" key="1">
    <source>
        <dbReference type="Pfam" id="PF06527"/>
    </source>
</evidence>
<dbReference type="RefSeq" id="WP_262685949.1">
    <property type="nucleotide sequence ID" value="NZ_JAOQIO010000086.1"/>
</dbReference>
<dbReference type="Pfam" id="PF06527">
    <property type="entry name" value="TniQ"/>
    <property type="match status" value="1"/>
</dbReference>
<comment type="caution">
    <text evidence="2">The sequence shown here is derived from an EMBL/GenBank/DDBJ whole genome shotgun (WGS) entry which is preliminary data.</text>
</comment>
<dbReference type="InterPro" id="IPR009492">
    <property type="entry name" value="TniQ"/>
</dbReference>
<name>A0ABT2UJR3_9BACL</name>
<proteinExistence type="predicted"/>
<protein>
    <submittedName>
        <fullName evidence="2">TniQ family protein</fullName>
    </submittedName>
</protein>
<reference evidence="2 3" key="1">
    <citation type="submission" date="2022-09" db="EMBL/GenBank/DDBJ databases">
        <authorList>
            <person name="Han X.L."/>
            <person name="Wang Q."/>
            <person name="Lu T."/>
        </authorList>
    </citation>
    <scope>NUCLEOTIDE SEQUENCE [LARGE SCALE GENOMIC DNA]</scope>
    <source>
        <strain evidence="2 3">WQ 127069</strain>
    </source>
</reference>
<dbReference type="Proteomes" id="UP001652445">
    <property type="component" value="Unassembled WGS sequence"/>
</dbReference>
<evidence type="ECO:0000313" key="3">
    <source>
        <dbReference type="Proteomes" id="UP001652445"/>
    </source>
</evidence>
<accession>A0ABT2UJR3</accession>
<keyword evidence="3" id="KW-1185">Reference proteome</keyword>